<sequence>MNWGIQQLRQVVIISVIGIVTALLLTILTPWRCDDLPSYSNPAADYPAALLRIQQWQNSAVPSMNPLCQLTLMTHHHATERGIVLVHGYTSCPRQFYSLGQQFYHAGYNVLIAPLPYHGDANRFTHAHGQLTAEALTQYADRALDIAHGLGRRITMMGLSAGGVVTAWAAHHRSDIEQAIMIAPAFSFKPIPLPLTTAAMNLFSILPDSFVAWQPTNRIDDTPNYAYPEYSYHALAQILRLSCMIKQAAQHTAPATRRLVFVLNPNDQSVNNDAARELAARWRNQYQVNLTIIDLPDQLKLAHDFISSERPHQFPELVYPRLLDAAGVHY</sequence>
<feature type="domain" description="AB hydrolase-1" evidence="2">
    <location>
        <begin position="83"/>
        <end position="286"/>
    </location>
</feature>
<dbReference type="AlphaFoldDB" id="A0A839HFM0"/>
<dbReference type="InterPro" id="IPR029058">
    <property type="entry name" value="AB_hydrolase_fold"/>
</dbReference>
<organism evidence="3 4">
    <name type="scientific">Thiospirillum jenense</name>
    <dbReference type="NCBI Taxonomy" id="1653858"/>
    <lineage>
        <taxon>Bacteria</taxon>
        <taxon>Pseudomonadati</taxon>
        <taxon>Pseudomonadota</taxon>
        <taxon>Gammaproteobacteria</taxon>
        <taxon>Chromatiales</taxon>
        <taxon>Chromatiaceae</taxon>
        <taxon>Thiospirillum</taxon>
    </lineage>
</organism>
<dbReference type="Gene3D" id="3.40.50.1820">
    <property type="entry name" value="alpha/beta hydrolase"/>
    <property type="match status" value="1"/>
</dbReference>
<comment type="caution">
    <text evidence="3">The sequence shown here is derived from an EMBL/GenBank/DDBJ whole genome shotgun (WGS) entry which is preliminary data.</text>
</comment>
<accession>A0A839HFM0</accession>
<evidence type="ECO:0000313" key="3">
    <source>
        <dbReference type="EMBL" id="MBB1127224.1"/>
    </source>
</evidence>
<dbReference type="InterPro" id="IPR000073">
    <property type="entry name" value="AB_hydrolase_1"/>
</dbReference>
<gene>
    <name evidence="3" type="ORF">HUK38_13475</name>
</gene>
<feature type="transmembrane region" description="Helical" evidence="1">
    <location>
        <begin position="12"/>
        <end position="31"/>
    </location>
</feature>
<evidence type="ECO:0000259" key="2">
    <source>
        <dbReference type="Pfam" id="PF12697"/>
    </source>
</evidence>
<dbReference type="GO" id="GO:0016787">
    <property type="term" value="F:hydrolase activity"/>
    <property type="evidence" value="ECO:0007669"/>
    <property type="project" value="UniProtKB-KW"/>
</dbReference>
<name>A0A839HFM0_9GAMM</name>
<keyword evidence="1" id="KW-0472">Membrane</keyword>
<dbReference type="EMBL" id="JABVCQ010000041">
    <property type="protein sequence ID" value="MBB1127224.1"/>
    <property type="molecule type" value="Genomic_DNA"/>
</dbReference>
<dbReference type="Proteomes" id="UP000548632">
    <property type="component" value="Unassembled WGS sequence"/>
</dbReference>
<dbReference type="SUPFAM" id="SSF53474">
    <property type="entry name" value="alpha/beta-Hydrolases"/>
    <property type="match status" value="1"/>
</dbReference>
<evidence type="ECO:0000313" key="4">
    <source>
        <dbReference type="Proteomes" id="UP000548632"/>
    </source>
</evidence>
<proteinExistence type="predicted"/>
<dbReference type="Pfam" id="PF12697">
    <property type="entry name" value="Abhydrolase_6"/>
    <property type="match status" value="1"/>
</dbReference>
<keyword evidence="3" id="KW-0378">Hydrolase</keyword>
<reference evidence="3 4" key="1">
    <citation type="journal article" date="2020" name="Arch. Microbiol.">
        <title>The genome sequence of the giant phototrophic gammaproteobacterium Thiospirillum jenense gives insight into its physiological properties and phylogenetic relationships.</title>
        <authorList>
            <person name="Imhoff J.F."/>
            <person name="Meyer T.E."/>
            <person name="Kyndt J.A."/>
        </authorList>
    </citation>
    <scope>NUCLEOTIDE SEQUENCE [LARGE SCALE GENOMIC DNA]</scope>
    <source>
        <strain evidence="3 4">DSM 216</strain>
    </source>
</reference>
<evidence type="ECO:0000256" key="1">
    <source>
        <dbReference type="SAM" id="Phobius"/>
    </source>
</evidence>
<keyword evidence="1" id="KW-0812">Transmembrane</keyword>
<protein>
    <submittedName>
        <fullName evidence="3">Alpha/beta fold hydrolase</fullName>
    </submittedName>
</protein>
<keyword evidence="4" id="KW-1185">Reference proteome</keyword>
<keyword evidence="1" id="KW-1133">Transmembrane helix</keyword>